<dbReference type="InterPro" id="IPR032710">
    <property type="entry name" value="NTF2-like_dom_sf"/>
</dbReference>
<dbReference type="RefSeq" id="WP_188500646.1">
    <property type="nucleotide sequence ID" value="NZ_BMFP01000002.1"/>
</dbReference>
<comment type="caution">
    <text evidence="3">The sequence shown here is derived from an EMBL/GenBank/DDBJ whole genome shotgun (WGS) entry which is preliminary data.</text>
</comment>
<dbReference type="SUPFAM" id="SSF54427">
    <property type="entry name" value="NTF2-like"/>
    <property type="match status" value="2"/>
</dbReference>
<evidence type="ECO:0000256" key="1">
    <source>
        <dbReference type="SAM" id="SignalP"/>
    </source>
</evidence>
<sequence>MKKLLFLSLPIMLCAFQSLGQDRDKALASLVEAEIGFASASVEKGIRTAFLEYLADDAIVFLPEPVNGKEGYGNRPESSAKLSWYPVYADISNSLDWGYTTGPYEVRANPTDEQPTGAGFYLSVWKKQPDGQWKVAIDQGSSYSVDQIKPESYKPTKGIEESKGTEQDLLQNDVLRVQPYHDETLIYRAGQYPVRYKELSIELAGNILYTTLGHDISPAADMAYTYGRYTRGETEEGETGYYLKVWKAIDGDWKLVAHNLVPNKKQ</sequence>
<dbReference type="Proteomes" id="UP000634043">
    <property type="component" value="Unassembled WGS sequence"/>
</dbReference>
<proteinExistence type="predicted"/>
<gene>
    <name evidence="3" type="ORF">GCM10011323_12260</name>
</gene>
<organism evidence="3 4">
    <name type="scientific">Pontibacter amylolyticus</name>
    <dbReference type="NCBI Taxonomy" id="1424080"/>
    <lineage>
        <taxon>Bacteria</taxon>
        <taxon>Pseudomonadati</taxon>
        <taxon>Bacteroidota</taxon>
        <taxon>Cytophagia</taxon>
        <taxon>Cytophagales</taxon>
        <taxon>Hymenobacteraceae</taxon>
        <taxon>Pontibacter</taxon>
    </lineage>
</organism>
<feature type="signal peptide" evidence="1">
    <location>
        <begin position="1"/>
        <end position="20"/>
    </location>
</feature>
<feature type="domain" description="DUF4440" evidence="2">
    <location>
        <begin position="40"/>
        <end position="135"/>
    </location>
</feature>
<keyword evidence="1" id="KW-0732">Signal</keyword>
<dbReference type="InterPro" id="IPR027843">
    <property type="entry name" value="DUF4440"/>
</dbReference>
<dbReference type="EMBL" id="BMFP01000002">
    <property type="protein sequence ID" value="GGG09276.1"/>
    <property type="molecule type" value="Genomic_DNA"/>
</dbReference>
<dbReference type="Gene3D" id="3.10.450.50">
    <property type="match status" value="2"/>
</dbReference>
<name>A0ABQ1W1H9_9BACT</name>
<keyword evidence="4" id="KW-1185">Reference proteome</keyword>
<evidence type="ECO:0000313" key="4">
    <source>
        <dbReference type="Proteomes" id="UP000634043"/>
    </source>
</evidence>
<accession>A0ABQ1W1H9</accession>
<evidence type="ECO:0000313" key="3">
    <source>
        <dbReference type="EMBL" id="GGG09276.1"/>
    </source>
</evidence>
<dbReference type="Pfam" id="PF14534">
    <property type="entry name" value="DUF4440"/>
    <property type="match status" value="1"/>
</dbReference>
<feature type="chain" id="PRO_5046731686" description="DUF4440 domain-containing protein" evidence="1">
    <location>
        <begin position="21"/>
        <end position="266"/>
    </location>
</feature>
<evidence type="ECO:0000259" key="2">
    <source>
        <dbReference type="Pfam" id="PF14534"/>
    </source>
</evidence>
<protein>
    <recommendedName>
        <fullName evidence="2">DUF4440 domain-containing protein</fullName>
    </recommendedName>
</protein>
<reference evidence="4" key="1">
    <citation type="journal article" date="2019" name="Int. J. Syst. Evol. Microbiol.">
        <title>The Global Catalogue of Microorganisms (GCM) 10K type strain sequencing project: providing services to taxonomists for standard genome sequencing and annotation.</title>
        <authorList>
            <consortium name="The Broad Institute Genomics Platform"/>
            <consortium name="The Broad Institute Genome Sequencing Center for Infectious Disease"/>
            <person name="Wu L."/>
            <person name="Ma J."/>
        </authorList>
    </citation>
    <scope>NUCLEOTIDE SEQUENCE [LARGE SCALE GENOMIC DNA]</scope>
    <source>
        <strain evidence="4">CGMCC 1.12749</strain>
    </source>
</reference>